<feature type="binding site" evidence="2">
    <location>
        <position position="347"/>
    </location>
    <ligand>
        <name>FAD</name>
        <dbReference type="ChEBI" id="CHEBI:57692"/>
    </ligand>
</feature>
<dbReference type="PANTHER" id="PTHR43747:SF4">
    <property type="entry name" value="FLAVIN-DEPENDENT TRYPTOPHAN HALOGENASE"/>
    <property type="match status" value="1"/>
</dbReference>
<accession>A0A916TTC4</accession>
<feature type="active site" evidence="1">
    <location>
        <position position="91"/>
    </location>
</feature>
<dbReference type="GO" id="GO:0004497">
    <property type="term" value="F:monooxygenase activity"/>
    <property type="evidence" value="ECO:0007669"/>
    <property type="project" value="InterPro"/>
</dbReference>
<dbReference type="EMBL" id="BMHK01000012">
    <property type="protein sequence ID" value="GGC02504.1"/>
    <property type="molecule type" value="Genomic_DNA"/>
</dbReference>
<name>A0A916TTC4_9SPHN</name>
<feature type="transmembrane region" description="Helical" evidence="3">
    <location>
        <begin position="20"/>
        <end position="40"/>
    </location>
</feature>
<evidence type="ECO:0000256" key="2">
    <source>
        <dbReference type="PIRSR" id="PIRSR011396-2"/>
    </source>
</evidence>
<evidence type="ECO:0000313" key="4">
    <source>
        <dbReference type="EMBL" id="GGC02504.1"/>
    </source>
</evidence>
<evidence type="ECO:0000256" key="3">
    <source>
        <dbReference type="SAM" id="Phobius"/>
    </source>
</evidence>
<dbReference type="AlphaFoldDB" id="A0A916TTC4"/>
<dbReference type="Gene3D" id="3.50.50.60">
    <property type="entry name" value="FAD/NAD(P)-binding domain"/>
    <property type="match status" value="1"/>
</dbReference>
<keyword evidence="5" id="KW-1185">Reference proteome</keyword>
<proteinExistence type="predicted"/>
<feature type="binding site" evidence="2">
    <location>
        <position position="91"/>
    </location>
    <ligand>
        <name>7-chloro-L-tryptophan</name>
        <dbReference type="ChEBI" id="CHEBI:58713"/>
    </ligand>
</feature>
<gene>
    <name evidence="4" type="ORF">GCM10011494_21340</name>
</gene>
<reference evidence="4" key="1">
    <citation type="journal article" date="2014" name="Int. J. Syst. Evol. Microbiol.">
        <title>Complete genome sequence of Corynebacterium casei LMG S-19264T (=DSM 44701T), isolated from a smear-ripened cheese.</title>
        <authorList>
            <consortium name="US DOE Joint Genome Institute (JGI-PGF)"/>
            <person name="Walter F."/>
            <person name="Albersmeier A."/>
            <person name="Kalinowski J."/>
            <person name="Ruckert C."/>
        </authorList>
    </citation>
    <scope>NUCLEOTIDE SEQUENCE</scope>
    <source>
        <strain evidence="4">CGMCC 1.15095</strain>
    </source>
</reference>
<reference evidence="4" key="2">
    <citation type="submission" date="2020-09" db="EMBL/GenBank/DDBJ databases">
        <authorList>
            <person name="Sun Q."/>
            <person name="Zhou Y."/>
        </authorList>
    </citation>
    <scope>NUCLEOTIDE SEQUENCE</scope>
    <source>
        <strain evidence="4">CGMCC 1.15095</strain>
    </source>
</reference>
<keyword evidence="3" id="KW-1133">Transmembrane helix</keyword>
<dbReference type="InterPro" id="IPR050816">
    <property type="entry name" value="Flavin-dep_Halogenase_NPB"/>
</dbReference>
<dbReference type="SUPFAM" id="SSF51905">
    <property type="entry name" value="FAD/NAD(P)-binding domain"/>
    <property type="match status" value="1"/>
</dbReference>
<dbReference type="InterPro" id="IPR033856">
    <property type="entry name" value="Trp_halogen"/>
</dbReference>
<dbReference type="PIRSF" id="PIRSF011396">
    <property type="entry name" value="Trp_halogenase"/>
    <property type="match status" value="1"/>
</dbReference>
<evidence type="ECO:0000313" key="5">
    <source>
        <dbReference type="Proteomes" id="UP000608154"/>
    </source>
</evidence>
<dbReference type="GO" id="GO:0000166">
    <property type="term" value="F:nucleotide binding"/>
    <property type="evidence" value="ECO:0007669"/>
    <property type="project" value="UniProtKB-KW"/>
</dbReference>
<organism evidence="4 5">
    <name type="scientific">Novosphingobium endophyticum</name>
    <dbReference type="NCBI Taxonomy" id="1955250"/>
    <lineage>
        <taxon>Bacteria</taxon>
        <taxon>Pseudomonadati</taxon>
        <taxon>Pseudomonadota</taxon>
        <taxon>Alphaproteobacteria</taxon>
        <taxon>Sphingomonadales</taxon>
        <taxon>Sphingomonadaceae</taxon>
        <taxon>Novosphingobium</taxon>
    </lineage>
</organism>
<sequence length="525" mass="58734">MLQDRYRGTGLLRIKELKRIVIVGGGTAGWMAAAAFSRFLNNGERSIVLVESEQIGTVGVGEATIPPILNFNAMLGLGENEFLRATQGTFKLGIEFVNWGRQGDHYFHPFGEFGTDLQGISFHQLWLRELARGAASGPISAYSMAATAALQGRFARPSPSARPALRSLRYAFHFDASLYARYLRAYAENHGVRRQEGRIVHVHRRGEDGFVGSVELEGGMRIEGELFIDCSGFGGLLIERTLQTGYEDWSHWLPMDGAWAVPTANVASPEPYTRSTAHGAGWQWRIPLQHRTGNGHVFASRYTDADAARQVLLDNLESEPLSEPRLLRFTTGRRKQAWNFNVVAPGLASGFLEPLKSTSIHLVQNGIARLFALFPDRSFNPLERDEYNRGMREAYEDVRDFIILHYKATQRTDTEFWRAMGAMDIPETLAKRIELFMTRGRIFRENAELFNTPSWVAVMLGQNMLPRGYDTLADSLDETKVAQALAQMRQDYATAAEILPGQEEFLRKAGAWAESDPLFASAPAP</sequence>
<keyword evidence="2" id="KW-0547">Nucleotide-binding</keyword>
<dbReference type="PANTHER" id="PTHR43747">
    <property type="entry name" value="FAD-BINDING PROTEIN"/>
    <property type="match status" value="1"/>
</dbReference>
<keyword evidence="3" id="KW-0812">Transmembrane</keyword>
<protein>
    <submittedName>
        <fullName evidence="4">Tryptophan halogenase</fullName>
    </submittedName>
</protein>
<dbReference type="Pfam" id="PF04820">
    <property type="entry name" value="Trp_halogenase"/>
    <property type="match status" value="1"/>
</dbReference>
<dbReference type="InterPro" id="IPR006905">
    <property type="entry name" value="Flavin_halogenase"/>
</dbReference>
<evidence type="ECO:0000256" key="1">
    <source>
        <dbReference type="PIRSR" id="PIRSR011396-1"/>
    </source>
</evidence>
<comment type="caution">
    <text evidence="4">The sequence shown here is derived from an EMBL/GenBank/DDBJ whole genome shotgun (WGS) entry which is preliminary data.</text>
</comment>
<dbReference type="Proteomes" id="UP000608154">
    <property type="component" value="Unassembled WGS sequence"/>
</dbReference>
<keyword evidence="3" id="KW-0472">Membrane</keyword>
<dbReference type="InterPro" id="IPR036188">
    <property type="entry name" value="FAD/NAD-bd_sf"/>
</dbReference>
<keyword evidence="2" id="KW-0285">Flavoprotein</keyword>
<keyword evidence="2" id="KW-0274">FAD</keyword>
<feature type="binding site" evidence="2">
    <location>
        <position position="360"/>
    </location>
    <ligand>
        <name>FAD</name>
        <dbReference type="ChEBI" id="CHEBI:57692"/>
    </ligand>
</feature>
<feature type="binding site" evidence="2">
    <location>
        <begin position="25"/>
        <end position="28"/>
    </location>
    <ligand>
        <name>FAD</name>
        <dbReference type="ChEBI" id="CHEBI:57692"/>
    </ligand>
</feature>